<dbReference type="AlphaFoldDB" id="A0A173TP70"/>
<organism evidence="1 2">
    <name type="scientific">Anaerostipes hadrus</name>
    <dbReference type="NCBI Taxonomy" id="649756"/>
    <lineage>
        <taxon>Bacteria</taxon>
        <taxon>Bacillati</taxon>
        <taxon>Bacillota</taxon>
        <taxon>Clostridia</taxon>
        <taxon>Lachnospirales</taxon>
        <taxon>Lachnospiraceae</taxon>
        <taxon>Anaerostipes</taxon>
    </lineage>
</organism>
<reference evidence="1 2" key="1">
    <citation type="submission" date="2015-09" db="EMBL/GenBank/DDBJ databases">
        <authorList>
            <consortium name="Pathogen Informatics"/>
        </authorList>
    </citation>
    <scope>NUCLEOTIDE SEQUENCE [LARGE SCALE GENOMIC DNA]</scope>
    <source>
        <strain evidence="1 2">2789STDY5608868</strain>
    </source>
</reference>
<dbReference type="Proteomes" id="UP000095598">
    <property type="component" value="Unassembled WGS sequence"/>
</dbReference>
<evidence type="ECO:0000313" key="1">
    <source>
        <dbReference type="EMBL" id="CUN03018.1"/>
    </source>
</evidence>
<evidence type="ECO:0000313" key="2">
    <source>
        <dbReference type="Proteomes" id="UP000095598"/>
    </source>
</evidence>
<protein>
    <submittedName>
        <fullName evidence="1">Uncharacterized protein</fullName>
    </submittedName>
</protein>
<sequence length="202" mass="23544">MIGFMDIIEIRKYEDDVTDEMLLILEKVADELKLARDKVFDDCCQEYGTANILKQCDHLSADINEYLNLRKIIFAKTKDVYLDEKVFDDVNGSQYRIFKNSNNEYLLCKSSENGKIKYTITDDELSEIDSGLMAIDATGSYYVDLFSDRLYNKTLQITSDNKDILIKNLFEFSEFASGEYLELSGNEEEIKKFYNIFGEYLR</sequence>
<accession>A0A173TP70</accession>
<proteinExistence type="predicted"/>
<name>A0A173TP70_ANAHA</name>
<dbReference type="RefSeq" id="WP_044920803.1">
    <property type="nucleotide sequence ID" value="NZ_CYXT01000017.1"/>
</dbReference>
<gene>
    <name evidence="1" type="ORF">ERS852425_02152</name>
</gene>
<dbReference type="EMBL" id="CYXT01000017">
    <property type="protein sequence ID" value="CUN03018.1"/>
    <property type="molecule type" value="Genomic_DNA"/>
</dbReference>